<dbReference type="PANTHER" id="PTHR24064">
    <property type="entry name" value="SOLUTE CARRIER FAMILY 22 MEMBER"/>
    <property type="match status" value="1"/>
</dbReference>
<feature type="transmembrane region" description="Helical" evidence="5">
    <location>
        <begin position="444"/>
        <end position="463"/>
    </location>
</feature>
<evidence type="ECO:0000256" key="4">
    <source>
        <dbReference type="ARBA" id="ARBA00023136"/>
    </source>
</evidence>
<evidence type="ECO:0000256" key="2">
    <source>
        <dbReference type="ARBA" id="ARBA00022692"/>
    </source>
</evidence>
<dbReference type="SUPFAM" id="SSF103473">
    <property type="entry name" value="MFS general substrate transporter"/>
    <property type="match status" value="1"/>
</dbReference>
<dbReference type="OMA" id="HGQEWNA"/>
<feature type="transmembrane region" description="Helical" evidence="5">
    <location>
        <begin position="38"/>
        <end position="58"/>
    </location>
</feature>
<gene>
    <name evidence="7" type="primary">LOC111596697</name>
</gene>
<keyword evidence="2 5" id="KW-0812">Transmembrane</keyword>
<dbReference type="Pfam" id="PF07690">
    <property type="entry name" value="MFS_1"/>
    <property type="match status" value="1"/>
</dbReference>
<dbReference type="GO" id="GO:0022857">
    <property type="term" value="F:transmembrane transporter activity"/>
    <property type="evidence" value="ECO:0007669"/>
    <property type="project" value="InterPro"/>
</dbReference>
<dbReference type="InterPro" id="IPR036259">
    <property type="entry name" value="MFS_trans_sf"/>
</dbReference>
<sequence length="614" mass="69948">MTPSEMICKRRRSSVPPPGVDIVQHINGSFGRWQLRTILLIFLCKIPTAWFMACIIYTAPYPQRGELVCRSSSWNASESLPSESRNTDRLFSVQVCNAYAQSLSHNFVQRYGKSWNGTLQAMPCERVEHHAGYKSLIVDFDLICSRRVLVAVTQSFHALGALIGGLLAYQALQHISPRRLMLLGMLGQIFCGNLTGLVDTYQLHIYFRCLTSVCCTLMYSAGHFILMDITSGKARILVVTLSELFWSIGLVLLPAISIYFDNWSHLYVAISSSLIVLVWLHRWISDAPRWLLRHQRIEPALRLLLESATHNNRMVPLTLDVRLTIYASELNAKQRIGFCQIWDKETKRRQLIFIHLIWGCAQVLYNIILLMIRSLGEAQVHVNTAALGFAEMVGVFVGLYFILYTRRYFRWAGNLMIMAGLCTYLVWMLPETDRNSRRVGLELIFWMLLKFANSASIAVLTTCTGEMVSPEKRALLMLSVVTFGRLCLVFSPLLSTLTVVHRLLPITIIATVGWVYGLFMRLLNRYYWNTEQLQVGQVPTPNTYRRNSAVILRRCSTASSDVSNYSNELLHNFEQTVAVSIADLWHINFHTIHECDSMNEDSEGANKAQSMHSI</sequence>
<dbReference type="InterPro" id="IPR011701">
    <property type="entry name" value="MFS"/>
</dbReference>
<evidence type="ECO:0000256" key="1">
    <source>
        <dbReference type="ARBA" id="ARBA00004141"/>
    </source>
</evidence>
<evidence type="ECO:0000256" key="5">
    <source>
        <dbReference type="SAM" id="Phobius"/>
    </source>
</evidence>
<feature type="transmembrane region" description="Helical" evidence="5">
    <location>
        <begin position="411"/>
        <end position="429"/>
    </location>
</feature>
<dbReference type="Gene3D" id="1.20.1250.20">
    <property type="entry name" value="MFS general substrate transporter like domains"/>
    <property type="match status" value="1"/>
</dbReference>
<evidence type="ECO:0000313" key="6">
    <source>
        <dbReference type="Proteomes" id="UP000504633"/>
    </source>
</evidence>
<name>A0A6J1LPE5_DROHY</name>
<feature type="transmembrane region" description="Helical" evidence="5">
    <location>
        <begin position="266"/>
        <end position="284"/>
    </location>
</feature>
<accession>A0A6J1LPE5</accession>
<dbReference type="GO" id="GO:0016020">
    <property type="term" value="C:membrane"/>
    <property type="evidence" value="ECO:0007669"/>
    <property type="project" value="UniProtKB-SubCell"/>
</dbReference>
<dbReference type="AlphaFoldDB" id="A0A6J1LPE5"/>
<dbReference type="Proteomes" id="UP000504633">
    <property type="component" value="Unplaced"/>
</dbReference>
<organism evidence="6 7">
    <name type="scientific">Drosophila hydei</name>
    <name type="common">Fruit fly</name>
    <dbReference type="NCBI Taxonomy" id="7224"/>
    <lineage>
        <taxon>Eukaryota</taxon>
        <taxon>Metazoa</taxon>
        <taxon>Ecdysozoa</taxon>
        <taxon>Arthropoda</taxon>
        <taxon>Hexapoda</taxon>
        <taxon>Insecta</taxon>
        <taxon>Pterygota</taxon>
        <taxon>Neoptera</taxon>
        <taxon>Endopterygota</taxon>
        <taxon>Diptera</taxon>
        <taxon>Brachycera</taxon>
        <taxon>Muscomorpha</taxon>
        <taxon>Ephydroidea</taxon>
        <taxon>Drosophilidae</taxon>
        <taxon>Drosophila</taxon>
    </lineage>
</organism>
<dbReference type="GeneID" id="111596697"/>
<proteinExistence type="predicted"/>
<feature type="transmembrane region" description="Helical" evidence="5">
    <location>
        <begin position="384"/>
        <end position="404"/>
    </location>
</feature>
<reference evidence="7" key="1">
    <citation type="submission" date="2025-08" db="UniProtKB">
        <authorList>
            <consortium name="RefSeq"/>
        </authorList>
    </citation>
    <scope>IDENTIFICATION</scope>
    <source>
        <strain evidence="7">15085-1641.00</strain>
        <tissue evidence="7">Whole body</tissue>
    </source>
</reference>
<feature type="transmembrane region" description="Helical" evidence="5">
    <location>
        <begin position="500"/>
        <end position="519"/>
    </location>
</feature>
<keyword evidence="6" id="KW-1185">Reference proteome</keyword>
<keyword evidence="3 5" id="KW-1133">Transmembrane helix</keyword>
<feature type="transmembrane region" description="Helical" evidence="5">
    <location>
        <begin position="238"/>
        <end position="260"/>
    </location>
</feature>
<evidence type="ECO:0000256" key="3">
    <source>
        <dbReference type="ARBA" id="ARBA00022989"/>
    </source>
</evidence>
<dbReference type="RefSeq" id="XP_023166783.1">
    <property type="nucleotide sequence ID" value="XM_023311015.2"/>
</dbReference>
<comment type="subcellular location">
    <subcellularLocation>
        <location evidence="1">Membrane</location>
        <topology evidence="1">Multi-pass membrane protein</topology>
    </subcellularLocation>
</comment>
<feature type="transmembrane region" description="Helical" evidence="5">
    <location>
        <begin position="351"/>
        <end position="372"/>
    </location>
</feature>
<protein>
    <submittedName>
        <fullName evidence="7">Solute carrier family 22 member 1</fullName>
    </submittedName>
</protein>
<dbReference type="CDD" id="cd17317">
    <property type="entry name" value="MFS_SLC22"/>
    <property type="match status" value="1"/>
</dbReference>
<dbReference type="KEGG" id="dhe:111596697"/>
<feature type="transmembrane region" description="Helical" evidence="5">
    <location>
        <begin position="205"/>
        <end position="226"/>
    </location>
</feature>
<dbReference type="OrthoDB" id="6133115at2759"/>
<feature type="transmembrane region" description="Helical" evidence="5">
    <location>
        <begin position="475"/>
        <end position="494"/>
    </location>
</feature>
<evidence type="ECO:0000313" key="7">
    <source>
        <dbReference type="RefSeq" id="XP_023166783.1"/>
    </source>
</evidence>
<keyword evidence="4 5" id="KW-0472">Membrane</keyword>
<feature type="transmembrane region" description="Helical" evidence="5">
    <location>
        <begin position="148"/>
        <end position="168"/>
    </location>
</feature>
<feature type="transmembrane region" description="Helical" evidence="5">
    <location>
        <begin position="180"/>
        <end position="199"/>
    </location>
</feature>